<keyword evidence="5" id="KW-0175">Coiled coil</keyword>
<evidence type="ECO:0000313" key="8">
    <source>
        <dbReference type="EMBL" id="ACB76069.1"/>
    </source>
</evidence>
<dbReference type="InterPro" id="IPR013249">
    <property type="entry name" value="RNA_pol_sigma70_r4_t2"/>
</dbReference>
<keyword evidence="2" id="KW-0805">Transcription regulation</keyword>
<accession>B1ZW55</accession>
<dbReference type="InterPro" id="IPR014284">
    <property type="entry name" value="RNA_pol_sigma-70_dom"/>
</dbReference>
<proteinExistence type="inferred from homology"/>
<keyword evidence="3" id="KW-0731">Sigma factor</keyword>
<dbReference type="CDD" id="cd06171">
    <property type="entry name" value="Sigma70_r4"/>
    <property type="match status" value="1"/>
</dbReference>
<evidence type="ECO:0000256" key="4">
    <source>
        <dbReference type="ARBA" id="ARBA00023163"/>
    </source>
</evidence>
<dbReference type="Pfam" id="PF04542">
    <property type="entry name" value="Sigma70_r2"/>
    <property type="match status" value="1"/>
</dbReference>
<dbReference type="GO" id="GO:0003677">
    <property type="term" value="F:DNA binding"/>
    <property type="evidence" value="ECO:0007669"/>
    <property type="project" value="InterPro"/>
</dbReference>
<keyword evidence="4" id="KW-0804">Transcription</keyword>
<feature type="domain" description="RNA polymerase sigma factor 70 region 4 type 2" evidence="7">
    <location>
        <begin position="121"/>
        <end position="171"/>
    </location>
</feature>
<reference evidence="8 9" key="1">
    <citation type="journal article" date="2011" name="J. Bacteriol.">
        <title>Genome sequence of the verrucomicrobium Opitutus terrae PB90-1, an abundant inhabitant of rice paddy soil ecosystems.</title>
        <authorList>
            <person name="van Passel M.W."/>
            <person name="Kant R."/>
            <person name="Palva A."/>
            <person name="Copeland A."/>
            <person name="Lucas S."/>
            <person name="Lapidus A."/>
            <person name="Glavina del Rio T."/>
            <person name="Pitluck S."/>
            <person name="Goltsman E."/>
            <person name="Clum A."/>
            <person name="Sun H."/>
            <person name="Schmutz J."/>
            <person name="Larimer F.W."/>
            <person name="Land M.L."/>
            <person name="Hauser L."/>
            <person name="Kyrpides N."/>
            <person name="Mikhailova N."/>
            <person name="Richardson P.P."/>
            <person name="Janssen P.H."/>
            <person name="de Vos W.M."/>
            <person name="Smidt H."/>
        </authorList>
    </citation>
    <scope>NUCLEOTIDE SEQUENCE [LARGE SCALE GENOMIC DNA]</scope>
    <source>
        <strain evidence="9">DSM 11246 / JCM 15787 / PB90-1</strain>
    </source>
</reference>
<dbReference type="HOGENOM" id="CLU_531917_0_0_0"/>
<dbReference type="EMBL" id="CP001032">
    <property type="protein sequence ID" value="ACB76069.1"/>
    <property type="molecule type" value="Genomic_DNA"/>
</dbReference>
<feature type="coiled-coil region" evidence="5">
    <location>
        <begin position="257"/>
        <end position="305"/>
    </location>
</feature>
<name>B1ZW55_OPITP</name>
<dbReference type="InterPro" id="IPR013325">
    <property type="entry name" value="RNA_pol_sigma_r2"/>
</dbReference>
<evidence type="ECO:0000259" key="7">
    <source>
        <dbReference type="Pfam" id="PF08281"/>
    </source>
</evidence>
<dbReference type="AlphaFoldDB" id="B1ZW55"/>
<dbReference type="NCBIfam" id="TIGR02937">
    <property type="entry name" value="sigma70-ECF"/>
    <property type="match status" value="1"/>
</dbReference>
<dbReference type="InterPro" id="IPR036388">
    <property type="entry name" value="WH-like_DNA-bd_sf"/>
</dbReference>
<dbReference type="SUPFAM" id="SSF88659">
    <property type="entry name" value="Sigma3 and sigma4 domains of RNA polymerase sigma factors"/>
    <property type="match status" value="1"/>
</dbReference>
<dbReference type="InterPro" id="IPR039425">
    <property type="entry name" value="RNA_pol_sigma-70-like"/>
</dbReference>
<dbReference type="OrthoDB" id="195458at2"/>
<dbReference type="STRING" id="452637.Oter_2788"/>
<comment type="similarity">
    <text evidence="1">Belongs to the sigma-70 factor family. ECF subfamily.</text>
</comment>
<dbReference type="InterPro" id="IPR007627">
    <property type="entry name" value="RNA_pol_sigma70_r2"/>
</dbReference>
<dbReference type="PANTHER" id="PTHR43133">
    <property type="entry name" value="RNA POLYMERASE ECF-TYPE SIGMA FACTO"/>
    <property type="match status" value="1"/>
</dbReference>
<dbReference type="Gene3D" id="1.10.10.10">
    <property type="entry name" value="Winged helix-like DNA-binding domain superfamily/Winged helix DNA-binding domain"/>
    <property type="match status" value="1"/>
</dbReference>
<evidence type="ECO:0000256" key="1">
    <source>
        <dbReference type="ARBA" id="ARBA00010641"/>
    </source>
</evidence>
<dbReference type="GO" id="GO:0006352">
    <property type="term" value="P:DNA-templated transcription initiation"/>
    <property type="evidence" value="ECO:0007669"/>
    <property type="project" value="InterPro"/>
</dbReference>
<sequence length="512" mass="55895">MIEDLELLRRYAETGSEAAFAELVRRRIGLVYSVALRHTRDPHLAQDATQTVFADLARKAATLSKQTVLIGWFHRSAHYAAMNIMRAEWSRSAREREVQHMHRVFAGEQPPEAWENARPLLDEVLSELEAKDRDAILLRYLDGCGFAEVGARLGLSENAARMRVDRALDKLQAGFARRRLTSSAAVLGTVLAQQALADVPAGLASVVAHAALSSAAAGTAPALTFVQIMTTTKMIASVGGLALTMAIVGAGYQMHVRRAAETELNRVTQEHGALNTKRETLERAAADAERHVAELKQAAAEAETKRIAQATAAQQLAARHANWNPTAEGKALLERYPELKSWVQTVADAGFESRFGGFCRSLGLNPEQVAQLRMIYREFSSMGATFRGEMVSLPAGRGISWQESDRALRALLGDENATKFREYGRGNLDRRLATQLAKALCFSDAPLTPAQSAYVVQLIGESRGRDAKGAPGPVDWDRVVAEAKDRLSTDQLAALQAMRPDAAVDALFFQPD</sequence>
<evidence type="ECO:0000256" key="3">
    <source>
        <dbReference type="ARBA" id="ARBA00023082"/>
    </source>
</evidence>
<dbReference type="InterPro" id="IPR013324">
    <property type="entry name" value="RNA_pol_sigma_r3/r4-like"/>
</dbReference>
<organism evidence="8 9">
    <name type="scientific">Opitutus terrae (strain DSM 11246 / JCM 15787 / PB90-1)</name>
    <dbReference type="NCBI Taxonomy" id="452637"/>
    <lineage>
        <taxon>Bacteria</taxon>
        <taxon>Pseudomonadati</taxon>
        <taxon>Verrucomicrobiota</taxon>
        <taxon>Opitutia</taxon>
        <taxon>Opitutales</taxon>
        <taxon>Opitutaceae</taxon>
        <taxon>Opitutus</taxon>
    </lineage>
</organism>
<dbReference type="Proteomes" id="UP000007013">
    <property type="component" value="Chromosome"/>
</dbReference>
<evidence type="ECO:0000259" key="6">
    <source>
        <dbReference type="Pfam" id="PF04542"/>
    </source>
</evidence>
<dbReference type="eggNOG" id="COG1595">
    <property type="taxonomic scope" value="Bacteria"/>
</dbReference>
<evidence type="ECO:0000313" key="9">
    <source>
        <dbReference type="Proteomes" id="UP000007013"/>
    </source>
</evidence>
<protein>
    <submittedName>
        <fullName evidence="8">RNA polymerase, sigma-24 subunit, ECF subfamily</fullName>
    </submittedName>
</protein>
<evidence type="ECO:0000256" key="5">
    <source>
        <dbReference type="SAM" id="Coils"/>
    </source>
</evidence>
<evidence type="ECO:0000256" key="2">
    <source>
        <dbReference type="ARBA" id="ARBA00023015"/>
    </source>
</evidence>
<gene>
    <name evidence="8" type="ordered locus">Oter_2788</name>
</gene>
<dbReference type="Gene3D" id="1.10.1740.10">
    <property type="match status" value="1"/>
</dbReference>
<dbReference type="SUPFAM" id="SSF88946">
    <property type="entry name" value="Sigma2 domain of RNA polymerase sigma factors"/>
    <property type="match status" value="1"/>
</dbReference>
<dbReference type="PANTHER" id="PTHR43133:SF51">
    <property type="entry name" value="RNA POLYMERASE SIGMA FACTOR"/>
    <property type="match status" value="1"/>
</dbReference>
<dbReference type="RefSeq" id="WP_012375604.1">
    <property type="nucleotide sequence ID" value="NC_010571.1"/>
</dbReference>
<dbReference type="GO" id="GO:0016987">
    <property type="term" value="F:sigma factor activity"/>
    <property type="evidence" value="ECO:0007669"/>
    <property type="project" value="UniProtKB-KW"/>
</dbReference>
<dbReference type="Pfam" id="PF08281">
    <property type="entry name" value="Sigma70_r4_2"/>
    <property type="match status" value="1"/>
</dbReference>
<keyword evidence="9" id="KW-1185">Reference proteome</keyword>
<feature type="domain" description="RNA polymerase sigma-70 region 2" evidence="6">
    <location>
        <begin position="23"/>
        <end position="89"/>
    </location>
</feature>
<dbReference type="KEGG" id="ote:Oter_2788"/>